<dbReference type="SUPFAM" id="SSF46785">
    <property type="entry name" value="Winged helix' DNA-binding domain"/>
    <property type="match status" value="1"/>
</dbReference>
<reference evidence="3" key="1">
    <citation type="journal article" date="2008" name="J. Bacteriol.">
        <title>Genome sequence of Thermofilum pendens reveals an exceptional loss of biosynthetic pathways without genome reduction.</title>
        <authorList>
            <person name="Anderson I."/>
            <person name="Rodriguez J."/>
            <person name="Susanti D."/>
            <person name="Porat I."/>
            <person name="Reich C."/>
            <person name="Ulrich L.E."/>
            <person name="Elkins J.G."/>
            <person name="Mavromatis K."/>
            <person name="Lykidis A."/>
            <person name="Kim E."/>
            <person name="Thompson L.S."/>
            <person name="Nolan M."/>
            <person name="Land M."/>
            <person name="Copeland A."/>
            <person name="Lapidus A."/>
            <person name="Lucas S."/>
            <person name="Detter C."/>
            <person name="Zhulin I.B."/>
            <person name="Olsen G.J."/>
            <person name="Whitman W."/>
            <person name="Mukhopadhyay B."/>
            <person name="Bristow J."/>
            <person name="Kyrpides N."/>
        </authorList>
    </citation>
    <scope>NUCLEOTIDE SEQUENCE [LARGE SCALE GENOMIC DNA]</scope>
    <source>
        <strain evidence="3">DSM 2475 / Hrk 5</strain>
    </source>
</reference>
<dbReference type="GO" id="GO:0003700">
    <property type="term" value="F:DNA-binding transcription factor activity"/>
    <property type="evidence" value="ECO:0007669"/>
    <property type="project" value="InterPro"/>
</dbReference>
<accession>A1S161</accession>
<dbReference type="HOGENOM" id="CLU_064037_1_0_2"/>
<dbReference type="eggNOG" id="arCOG00230">
    <property type="taxonomic scope" value="Archaea"/>
</dbReference>
<evidence type="ECO:0000313" key="2">
    <source>
        <dbReference type="EMBL" id="ABL79191.1"/>
    </source>
</evidence>
<evidence type="ECO:0000259" key="1">
    <source>
        <dbReference type="PROSITE" id="PS50931"/>
    </source>
</evidence>
<dbReference type="PANTHER" id="PTHR38431">
    <property type="entry name" value="BLL2305 PROTEIN"/>
    <property type="match status" value="1"/>
</dbReference>
<organism evidence="2 3">
    <name type="scientific">Thermofilum pendens (strain DSM 2475 / Hrk 5)</name>
    <dbReference type="NCBI Taxonomy" id="368408"/>
    <lineage>
        <taxon>Archaea</taxon>
        <taxon>Thermoproteota</taxon>
        <taxon>Thermoprotei</taxon>
        <taxon>Thermofilales</taxon>
        <taxon>Thermofilaceae</taxon>
        <taxon>Thermofilum</taxon>
    </lineage>
</organism>
<dbReference type="InterPro" id="IPR036388">
    <property type="entry name" value="WH-like_DNA-bd_sf"/>
</dbReference>
<dbReference type="EnsemblBacteria" id="ABL79191">
    <property type="protein sequence ID" value="ABL79191"/>
    <property type="gene ID" value="Tpen_1796"/>
</dbReference>
<dbReference type="KEGG" id="tpe:Tpen_1796"/>
<evidence type="ECO:0000313" key="3">
    <source>
        <dbReference type="Proteomes" id="UP000000641"/>
    </source>
</evidence>
<dbReference type="Gene3D" id="3.40.190.10">
    <property type="entry name" value="Periplasmic binding protein-like II"/>
    <property type="match status" value="1"/>
</dbReference>
<sequence length="289" mass="31871">MSNLERRLGVQLVRRTRGGLGGGRVMLTATAQLLVERFRVAERKASRMRLGEALGAELRIYGSDCPGVEVAASLLEERGVFAEYLRVGSIAGLDLLKRGYCHLAGVHVVDPETGRYNEVVVREGLALIRGYWREIGFMVLPGNPKNIYSPADLLRRNVVLANRNRGSGSYVLLEKLLKDLSSSLGVPVQALKRRIRGFETEYISHGEAGLAVLNGKADVAIGPRWTARQLGLDFVPLAKERFDFATRRELLKDENVETFVEVLRSKEFAEKAASVGLAVDEETGKVLVP</sequence>
<dbReference type="InterPro" id="IPR036390">
    <property type="entry name" value="WH_DNA-bd_sf"/>
</dbReference>
<dbReference type="Gene3D" id="1.10.10.10">
    <property type="entry name" value="Winged helix-like DNA-binding domain superfamily/Winged helix DNA-binding domain"/>
    <property type="match status" value="1"/>
</dbReference>
<proteinExistence type="predicted"/>
<protein>
    <submittedName>
        <fullName evidence="2">Periplasmic molybdate-binding protein/domain-like protein</fullName>
    </submittedName>
</protein>
<dbReference type="PANTHER" id="PTHR38431:SF1">
    <property type="entry name" value="BLL2305 PROTEIN"/>
    <property type="match status" value="1"/>
</dbReference>
<dbReference type="PROSITE" id="PS50931">
    <property type="entry name" value="HTH_LYSR"/>
    <property type="match status" value="1"/>
</dbReference>
<dbReference type="InterPro" id="IPR000847">
    <property type="entry name" value="LysR_HTH_N"/>
</dbReference>
<dbReference type="Pfam" id="PF12727">
    <property type="entry name" value="PBP_like"/>
    <property type="match status" value="1"/>
</dbReference>
<keyword evidence="3" id="KW-1185">Reference proteome</keyword>
<dbReference type="EMBL" id="CP000505">
    <property type="protein sequence ID" value="ABL79191.1"/>
    <property type="molecule type" value="Genomic_DNA"/>
</dbReference>
<feature type="domain" description="HTH lysR-type" evidence="1">
    <location>
        <begin position="1"/>
        <end position="23"/>
    </location>
</feature>
<dbReference type="SUPFAM" id="SSF53850">
    <property type="entry name" value="Periplasmic binding protein-like II"/>
    <property type="match status" value="1"/>
</dbReference>
<dbReference type="STRING" id="368408.Tpen_1796"/>
<name>A1S161_THEPD</name>
<dbReference type="Proteomes" id="UP000000641">
    <property type="component" value="Chromosome"/>
</dbReference>
<dbReference type="InterPro" id="IPR024370">
    <property type="entry name" value="PBP_domain"/>
</dbReference>
<dbReference type="AlphaFoldDB" id="A1S161"/>
<gene>
    <name evidence="2" type="ordered locus">Tpen_1796</name>
</gene>